<dbReference type="RefSeq" id="WP_002607434.1">
    <property type="nucleotide sequence ID" value="NZ_BAAACC010000037.1"/>
</dbReference>
<name>A0A099I5X9_CLOIN</name>
<evidence type="ECO:0000313" key="10">
    <source>
        <dbReference type="EMBL" id="MZH55225.1"/>
    </source>
</evidence>
<dbReference type="InterPro" id="IPR021131">
    <property type="entry name" value="Ribosomal_uL15/eL18"/>
</dbReference>
<dbReference type="Proteomes" id="UP000503330">
    <property type="component" value="Chromosome"/>
</dbReference>
<evidence type="ECO:0000313" key="9">
    <source>
        <dbReference type="EMBL" id="KGJ52961.1"/>
    </source>
</evidence>
<dbReference type="GeneID" id="61924644"/>
<evidence type="ECO:0000256" key="3">
    <source>
        <dbReference type="ARBA" id="ARBA00022980"/>
    </source>
</evidence>
<keyword evidence="2 5" id="KW-0694">RNA-binding</keyword>
<feature type="compositionally biased region" description="Gly residues" evidence="7">
    <location>
        <begin position="22"/>
        <end position="31"/>
    </location>
</feature>
<comment type="subunit">
    <text evidence="5">Part of the 50S ribosomal subunit.</text>
</comment>
<dbReference type="NCBIfam" id="TIGR01071">
    <property type="entry name" value="rplO_bact"/>
    <property type="match status" value="1"/>
</dbReference>
<feature type="domain" description="Large ribosomal subunit protein uL15/eL18" evidence="8">
    <location>
        <begin position="77"/>
        <end position="144"/>
    </location>
</feature>
<dbReference type="Pfam" id="PF00828">
    <property type="entry name" value="Ribosomal_L27A"/>
    <property type="match status" value="1"/>
</dbReference>
<evidence type="ECO:0000313" key="12">
    <source>
        <dbReference type="EMBL" id="RGC14295.1"/>
    </source>
</evidence>
<evidence type="ECO:0000256" key="2">
    <source>
        <dbReference type="ARBA" id="ARBA00022884"/>
    </source>
</evidence>
<proteinExistence type="inferred from homology"/>
<evidence type="ECO:0000256" key="4">
    <source>
        <dbReference type="ARBA" id="ARBA00023274"/>
    </source>
</evidence>
<comment type="function">
    <text evidence="5">Binds to the 23S rRNA.</text>
</comment>
<dbReference type="GO" id="GO:0022625">
    <property type="term" value="C:cytosolic large ribosomal subunit"/>
    <property type="evidence" value="ECO:0007669"/>
    <property type="project" value="TreeGrafter"/>
</dbReference>
<dbReference type="EMBL" id="QVEV01000022">
    <property type="protein sequence ID" value="RGC14295.1"/>
    <property type="molecule type" value="Genomic_DNA"/>
</dbReference>
<dbReference type="PROSITE" id="PS00475">
    <property type="entry name" value="RIBOSOMAL_L15"/>
    <property type="match status" value="1"/>
</dbReference>
<reference evidence="9 13" key="1">
    <citation type="submission" date="2014-08" db="EMBL/GenBank/DDBJ databases">
        <title>Clostridium innocuum, an unnegligible vancomycin-resistant pathogen causing extra-intestinal infections.</title>
        <authorList>
            <person name="Feng Y."/>
            <person name="Chiu C.-H."/>
        </authorList>
    </citation>
    <scope>NUCLEOTIDE SEQUENCE [LARGE SCALE GENOMIC DNA]</scope>
    <source>
        <strain evidence="9 13">AN88</strain>
    </source>
</reference>
<evidence type="ECO:0000313" key="11">
    <source>
        <dbReference type="EMBL" id="QJA01621.1"/>
    </source>
</evidence>
<accession>A0A099I5X9</accession>
<evidence type="ECO:0000256" key="6">
    <source>
        <dbReference type="RuleBase" id="RU003888"/>
    </source>
</evidence>
<dbReference type="Proteomes" id="UP000260025">
    <property type="component" value="Unassembled WGS sequence"/>
</dbReference>
<dbReference type="EMBL" id="JQIF01000049">
    <property type="protein sequence ID" value="KGJ52961.1"/>
    <property type="molecule type" value="Genomic_DNA"/>
</dbReference>
<dbReference type="OrthoDB" id="9810293at2"/>
<dbReference type="PANTHER" id="PTHR12934">
    <property type="entry name" value="50S RIBOSOMAL PROTEIN L15"/>
    <property type="match status" value="1"/>
</dbReference>
<dbReference type="Proteomes" id="UP000604383">
    <property type="component" value="Unassembled WGS sequence"/>
</dbReference>
<feature type="compositionally biased region" description="Basic and acidic residues" evidence="7">
    <location>
        <begin position="1"/>
        <end position="13"/>
    </location>
</feature>
<evidence type="ECO:0000313" key="13">
    <source>
        <dbReference type="Proteomes" id="UP000030008"/>
    </source>
</evidence>
<dbReference type="Gene3D" id="3.100.10.10">
    <property type="match status" value="1"/>
</dbReference>
<evidence type="ECO:0000256" key="1">
    <source>
        <dbReference type="ARBA" id="ARBA00007320"/>
    </source>
</evidence>
<evidence type="ECO:0000313" key="15">
    <source>
        <dbReference type="Proteomes" id="UP000503330"/>
    </source>
</evidence>
<dbReference type="GO" id="GO:0019843">
    <property type="term" value="F:rRNA binding"/>
    <property type="evidence" value="ECO:0007669"/>
    <property type="project" value="UniProtKB-UniRule"/>
</dbReference>
<dbReference type="AlphaFoldDB" id="A0A099I5X9"/>
<feature type="compositionally biased region" description="Gly residues" evidence="7">
    <location>
        <begin position="42"/>
        <end position="52"/>
    </location>
</feature>
<gene>
    <name evidence="5 10" type="primary">rplO</name>
    <name evidence="9" type="ORF">CIAN88_11750</name>
    <name evidence="12" type="ORF">DXA38_14060</name>
    <name evidence="11" type="ORF">G4D54_03865</name>
    <name evidence="10" type="ORF">GT664_05460</name>
</gene>
<dbReference type="InterPro" id="IPR001196">
    <property type="entry name" value="Ribosomal_uL15_CS"/>
</dbReference>
<evidence type="ECO:0000256" key="7">
    <source>
        <dbReference type="SAM" id="MobiDB-lite"/>
    </source>
</evidence>
<dbReference type="EMBL" id="WWTN01000007">
    <property type="protein sequence ID" value="MZH55225.1"/>
    <property type="molecule type" value="Genomic_DNA"/>
</dbReference>
<keyword evidence="5" id="KW-0699">rRNA-binding</keyword>
<keyword evidence="4 5" id="KW-0687">Ribonucleoprotein</keyword>
<dbReference type="GO" id="GO:0003735">
    <property type="term" value="F:structural constituent of ribosome"/>
    <property type="evidence" value="ECO:0007669"/>
    <property type="project" value="InterPro"/>
</dbReference>
<comment type="similarity">
    <text evidence="1 5 6">Belongs to the universal ribosomal protein uL15 family.</text>
</comment>
<dbReference type="EMBL" id="CP048838">
    <property type="protein sequence ID" value="QJA01621.1"/>
    <property type="molecule type" value="Genomic_DNA"/>
</dbReference>
<dbReference type="InterPro" id="IPR036227">
    <property type="entry name" value="Ribosomal_uL15/eL18_sf"/>
</dbReference>
<dbReference type="GO" id="GO:0006412">
    <property type="term" value="P:translation"/>
    <property type="evidence" value="ECO:0007669"/>
    <property type="project" value="UniProtKB-UniRule"/>
</dbReference>
<protein>
    <recommendedName>
        <fullName evidence="5">Large ribosomal subunit protein uL15</fullName>
    </recommendedName>
</protein>
<organism evidence="9 13">
    <name type="scientific">Clostridium innocuum</name>
    <dbReference type="NCBI Taxonomy" id="1522"/>
    <lineage>
        <taxon>Bacteria</taxon>
        <taxon>Bacillati</taxon>
        <taxon>Bacillota</taxon>
        <taxon>Clostridia</taxon>
        <taxon>Eubacteriales</taxon>
        <taxon>Clostridiaceae</taxon>
        <taxon>Clostridium</taxon>
    </lineage>
</organism>
<reference evidence="11 15" key="4">
    <citation type="submission" date="2020-02" db="EMBL/GenBank/DDBJ databases">
        <authorList>
            <person name="Kociolek L.K."/>
            <person name="Ozer E.A."/>
        </authorList>
    </citation>
    <scope>NUCLEOTIDE SEQUENCE [LARGE SCALE GENOMIC DNA]</scope>
    <source>
        <strain evidence="11 15">ATCC 14501</strain>
    </source>
</reference>
<dbReference type="Proteomes" id="UP000030008">
    <property type="component" value="Unassembled WGS sequence"/>
</dbReference>
<dbReference type="HAMAP" id="MF_01341">
    <property type="entry name" value="Ribosomal_uL15"/>
    <property type="match status" value="1"/>
</dbReference>
<evidence type="ECO:0000256" key="5">
    <source>
        <dbReference type="HAMAP-Rule" id="MF_01341"/>
    </source>
</evidence>
<sequence>MKLHEMKYTEGARQKSYRVGRGHGSGNGKTAGKGHKGQKARSGGGVRLGFEGGQTPLARRLPKRGFTNFNRKEYAIVNVASLNGFEDGTEVTPELLIECGLVKKELDGIKILGEGELEKKLSVKANKFSKSAIATIEQAGGKAEVI</sequence>
<keyword evidence="3 5" id="KW-0689">Ribosomal protein</keyword>
<evidence type="ECO:0000259" key="8">
    <source>
        <dbReference type="Pfam" id="PF00828"/>
    </source>
</evidence>
<dbReference type="InterPro" id="IPR005749">
    <property type="entry name" value="Ribosomal_uL15_bac-type"/>
</dbReference>
<reference evidence="12 14" key="2">
    <citation type="submission" date="2018-08" db="EMBL/GenBank/DDBJ databases">
        <title>A genome reference for cultivated species of the human gut microbiota.</title>
        <authorList>
            <person name="Zou Y."/>
            <person name="Xue W."/>
            <person name="Luo G."/>
        </authorList>
    </citation>
    <scope>NUCLEOTIDE SEQUENCE [LARGE SCALE GENOMIC DNA]</scope>
    <source>
        <strain evidence="12 14">OF01-2LB</strain>
    </source>
</reference>
<feature type="region of interest" description="Disordered" evidence="7">
    <location>
        <begin position="1"/>
        <end position="54"/>
    </location>
</feature>
<dbReference type="SUPFAM" id="SSF52080">
    <property type="entry name" value="Ribosomal proteins L15p and L18e"/>
    <property type="match status" value="1"/>
</dbReference>
<dbReference type="PANTHER" id="PTHR12934:SF11">
    <property type="entry name" value="LARGE RIBOSOMAL SUBUNIT PROTEIN UL15M"/>
    <property type="match status" value="1"/>
</dbReference>
<evidence type="ECO:0000313" key="14">
    <source>
        <dbReference type="Proteomes" id="UP000260025"/>
    </source>
</evidence>
<dbReference type="InterPro" id="IPR030878">
    <property type="entry name" value="Ribosomal_uL15"/>
</dbReference>
<reference evidence="10" key="3">
    <citation type="journal article" date="2019" name="Nat. Med.">
        <title>A library of human gut bacterial isolates paired with longitudinal multiomics data enables mechanistic microbiome research.</title>
        <authorList>
            <person name="Poyet M."/>
            <person name="Groussin M."/>
            <person name="Gibbons S.M."/>
            <person name="Avila-Pacheco J."/>
            <person name="Jiang X."/>
            <person name="Kearney S.M."/>
            <person name="Perrotta A.R."/>
            <person name="Berdy B."/>
            <person name="Zhao S."/>
            <person name="Lieberman T.D."/>
            <person name="Swanson P.K."/>
            <person name="Smith M."/>
            <person name="Roesemann S."/>
            <person name="Alexander J.E."/>
            <person name="Rich S.A."/>
            <person name="Livny J."/>
            <person name="Vlamakis H."/>
            <person name="Clish C."/>
            <person name="Bullock K."/>
            <person name="Deik A."/>
            <person name="Scott J."/>
            <person name="Pierce K.A."/>
            <person name="Xavier R.J."/>
            <person name="Alm E.J."/>
        </authorList>
    </citation>
    <scope>NUCLEOTIDE SEQUENCE</scope>
    <source>
        <strain evidence="10">BIOML-A12</strain>
    </source>
</reference>